<dbReference type="EMBL" id="JACHFN010000020">
    <property type="protein sequence ID" value="MBB5236110.1"/>
    <property type="molecule type" value="Genomic_DNA"/>
</dbReference>
<accession>A0A7W8GI72</accession>
<proteinExistence type="predicted"/>
<dbReference type="AlphaFoldDB" id="A0A7W8GI72"/>
<organism evidence="1 2">
    <name type="scientific">Deinococcus budaensis</name>
    <dbReference type="NCBI Taxonomy" id="1665626"/>
    <lineage>
        <taxon>Bacteria</taxon>
        <taxon>Thermotogati</taxon>
        <taxon>Deinococcota</taxon>
        <taxon>Deinococci</taxon>
        <taxon>Deinococcales</taxon>
        <taxon>Deinococcaceae</taxon>
        <taxon>Deinococcus</taxon>
    </lineage>
</organism>
<protein>
    <submittedName>
        <fullName evidence="1">Uncharacterized protein</fullName>
    </submittedName>
</protein>
<gene>
    <name evidence="1" type="ORF">HNQ09_003578</name>
</gene>
<evidence type="ECO:0000313" key="1">
    <source>
        <dbReference type="EMBL" id="MBB5236110.1"/>
    </source>
</evidence>
<sequence>MPDLLVVGGRHDSATGAVDFFAEAPGAGQT</sequence>
<dbReference type="Proteomes" id="UP000525389">
    <property type="component" value="Unassembled WGS sequence"/>
</dbReference>
<evidence type="ECO:0000313" key="2">
    <source>
        <dbReference type="Proteomes" id="UP000525389"/>
    </source>
</evidence>
<name>A0A7W8GI72_9DEIO</name>
<keyword evidence="2" id="KW-1185">Reference proteome</keyword>
<reference evidence="1 2" key="1">
    <citation type="submission" date="2020-08" db="EMBL/GenBank/DDBJ databases">
        <title>Genomic Encyclopedia of Type Strains, Phase IV (KMG-IV): sequencing the most valuable type-strain genomes for metagenomic binning, comparative biology and taxonomic classification.</title>
        <authorList>
            <person name="Goeker M."/>
        </authorList>
    </citation>
    <scope>NUCLEOTIDE SEQUENCE [LARGE SCALE GENOMIC DNA]</scope>
    <source>
        <strain evidence="1 2">DSM 101791</strain>
    </source>
</reference>
<comment type="caution">
    <text evidence="1">The sequence shown here is derived from an EMBL/GenBank/DDBJ whole genome shotgun (WGS) entry which is preliminary data.</text>
</comment>